<dbReference type="Pfam" id="PF00248">
    <property type="entry name" value="Aldo_ket_red"/>
    <property type="match status" value="1"/>
</dbReference>
<comment type="caution">
    <text evidence="2">The sequence shown here is derived from an EMBL/GenBank/DDBJ whole genome shotgun (WGS) entry which is preliminary data.</text>
</comment>
<dbReference type="InterPro" id="IPR036812">
    <property type="entry name" value="NAD(P)_OxRdtase_dom_sf"/>
</dbReference>
<reference evidence="2 3" key="1">
    <citation type="submission" date="2023-03" db="EMBL/GenBank/DDBJ databases">
        <title>Draft genome sequence of Thalassotalea insulae KCTC 62186T.</title>
        <authorList>
            <person name="Sawabe T."/>
        </authorList>
    </citation>
    <scope>NUCLEOTIDE SEQUENCE [LARGE SCALE GENOMIC DNA]</scope>
    <source>
        <strain evidence="2 3">KCTC 62186</strain>
    </source>
</reference>
<dbReference type="InterPro" id="IPR023210">
    <property type="entry name" value="NADP_OxRdtase_dom"/>
</dbReference>
<dbReference type="RefSeq" id="WP_284245752.1">
    <property type="nucleotide sequence ID" value="NZ_BSST01000001.1"/>
</dbReference>
<dbReference type="Proteomes" id="UP001157186">
    <property type="component" value="Unassembled WGS sequence"/>
</dbReference>
<evidence type="ECO:0000313" key="3">
    <source>
        <dbReference type="Proteomes" id="UP001157186"/>
    </source>
</evidence>
<gene>
    <name evidence="2" type="ORF">tinsulaeT_31570</name>
</gene>
<proteinExistence type="predicted"/>
<name>A0ABQ6GZ00_9GAMM</name>
<evidence type="ECO:0000259" key="1">
    <source>
        <dbReference type="Pfam" id="PF00248"/>
    </source>
</evidence>
<dbReference type="PANTHER" id="PTHR43364:SF1">
    <property type="entry name" value="OXIDOREDUCTASE YDHF"/>
    <property type="match status" value="1"/>
</dbReference>
<feature type="domain" description="NADP-dependent oxidoreductase" evidence="1">
    <location>
        <begin position="15"/>
        <end position="295"/>
    </location>
</feature>
<dbReference type="Gene3D" id="3.20.20.100">
    <property type="entry name" value="NADP-dependent oxidoreductase domain"/>
    <property type="match status" value="1"/>
</dbReference>
<dbReference type="InterPro" id="IPR020471">
    <property type="entry name" value="AKR"/>
</dbReference>
<organism evidence="2 3">
    <name type="scientific">Thalassotalea insulae</name>
    <dbReference type="NCBI Taxonomy" id="2056778"/>
    <lineage>
        <taxon>Bacteria</taxon>
        <taxon>Pseudomonadati</taxon>
        <taxon>Pseudomonadota</taxon>
        <taxon>Gammaproteobacteria</taxon>
        <taxon>Alteromonadales</taxon>
        <taxon>Colwelliaceae</taxon>
        <taxon>Thalassotalea</taxon>
    </lineage>
</organism>
<dbReference type="CDD" id="cd19092">
    <property type="entry name" value="AKR_BsYcsN_EcYdhF-like"/>
    <property type="match status" value="1"/>
</dbReference>
<keyword evidence="3" id="KW-1185">Reference proteome</keyword>
<dbReference type="EMBL" id="BSST01000001">
    <property type="protein sequence ID" value="GLX79817.1"/>
    <property type="molecule type" value="Genomic_DNA"/>
</dbReference>
<dbReference type="PRINTS" id="PR00069">
    <property type="entry name" value="ALDKETRDTASE"/>
</dbReference>
<evidence type="ECO:0000313" key="2">
    <source>
        <dbReference type="EMBL" id="GLX79817.1"/>
    </source>
</evidence>
<protein>
    <submittedName>
        <fullName evidence="2">Oxidoreductase</fullName>
    </submittedName>
</protein>
<dbReference type="InterPro" id="IPR050523">
    <property type="entry name" value="AKR_Detox_Biosynth"/>
</dbReference>
<accession>A0ABQ6GZ00</accession>
<dbReference type="PANTHER" id="PTHR43364">
    <property type="entry name" value="NADH-SPECIFIC METHYLGLYOXAL REDUCTASE-RELATED"/>
    <property type="match status" value="1"/>
</dbReference>
<dbReference type="SUPFAM" id="SSF51430">
    <property type="entry name" value="NAD(P)-linked oxidoreductase"/>
    <property type="match status" value="1"/>
</dbReference>
<sequence>MKYTSNPHFALDSSRLIYGCMRITGDNSSDDRQKGKLAIRTAIDEGYNHFDHADIYGGGACESLFGELLKESPELREKMIITSKAGIRPRVSPTDYAPTRYDFSQRYILDSVEASLTRLGIEQLDMFLLHRPDFLMDAHEVAETFAKLKASGKVKAFGVSNFSHSQVELLRSVLPMPLVANQVEINIHNVDVFNNGVLDQCQQHGIMPIAWCPLGGVAYSAWGNTFSVADEQRIENELNQQAEKYQCQPWQVILAWLMCHPVGIMPIVGSTNPTRIADAKAALLLNYSREDWYRLFEARNGESVP</sequence>